<accession>A0A835IQ03</accession>
<gene>
    <name evidence="1" type="ORF">IFM89_010942</name>
</gene>
<comment type="caution">
    <text evidence="1">The sequence shown here is derived from an EMBL/GenBank/DDBJ whole genome shotgun (WGS) entry which is preliminary data.</text>
</comment>
<dbReference type="Proteomes" id="UP000631114">
    <property type="component" value="Unassembled WGS sequence"/>
</dbReference>
<sequence length="145" mass="16823">MKSSCIASCLDAQVPINISFRKIYSWPESDAEFLKLLSTTSNEKCSSSLCTAPRRPSCHEKYALRQRYLRSYNFSKEETVPQRAKKWFSKEEIVSQRKKKWHEMKQKIKVISNPKDKCAGGSFSFFQSAFKFLLSCIAKVDVNEF</sequence>
<reference evidence="1 2" key="1">
    <citation type="submission" date="2020-10" db="EMBL/GenBank/DDBJ databases">
        <title>The Coptis chinensis genome and diversification of protoberbering-type alkaloids.</title>
        <authorList>
            <person name="Wang B."/>
            <person name="Shu S."/>
            <person name="Song C."/>
            <person name="Liu Y."/>
        </authorList>
    </citation>
    <scope>NUCLEOTIDE SEQUENCE [LARGE SCALE GENOMIC DNA]</scope>
    <source>
        <strain evidence="1">HL-2020</strain>
        <tissue evidence="1">Leaf</tissue>
    </source>
</reference>
<dbReference type="PANTHER" id="PTHR35304">
    <property type="entry name" value="OS05G0120300 PROTEIN-RELATED"/>
    <property type="match status" value="1"/>
</dbReference>
<name>A0A835IQ03_9MAGN</name>
<protein>
    <submittedName>
        <fullName evidence="1">Uncharacterized protein</fullName>
    </submittedName>
</protein>
<dbReference type="AlphaFoldDB" id="A0A835IQ03"/>
<evidence type="ECO:0000313" key="1">
    <source>
        <dbReference type="EMBL" id="KAF9620207.1"/>
    </source>
</evidence>
<organism evidence="1 2">
    <name type="scientific">Coptis chinensis</name>
    <dbReference type="NCBI Taxonomy" id="261450"/>
    <lineage>
        <taxon>Eukaryota</taxon>
        <taxon>Viridiplantae</taxon>
        <taxon>Streptophyta</taxon>
        <taxon>Embryophyta</taxon>
        <taxon>Tracheophyta</taxon>
        <taxon>Spermatophyta</taxon>
        <taxon>Magnoliopsida</taxon>
        <taxon>Ranunculales</taxon>
        <taxon>Ranunculaceae</taxon>
        <taxon>Coptidoideae</taxon>
        <taxon>Coptis</taxon>
    </lineage>
</organism>
<proteinExistence type="predicted"/>
<dbReference type="EMBL" id="JADFTS010000002">
    <property type="protein sequence ID" value="KAF9620207.1"/>
    <property type="molecule type" value="Genomic_DNA"/>
</dbReference>
<evidence type="ECO:0000313" key="2">
    <source>
        <dbReference type="Proteomes" id="UP000631114"/>
    </source>
</evidence>
<dbReference type="PANTHER" id="PTHR35304:SF3">
    <property type="entry name" value="CATHEPSIN PROPEPTIDE INHIBITOR DOMAIN-CONTAINING PROTEIN"/>
    <property type="match status" value="1"/>
</dbReference>
<dbReference type="OrthoDB" id="1928091at2759"/>
<keyword evidence="2" id="KW-1185">Reference proteome</keyword>